<dbReference type="PANTHER" id="PTHR43667">
    <property type="entry name" value="CYCLOPROPANE-FATTY-ACYL-PHOSPHOLIPID SYNTHASE"/>
    <property type="match status" value="1"/>
</dbReference>
<dbReference type="RefSeq" id="WP_249504756.1">
    <property type="nucleotide sequence ID" value="NZ_CP097253.1"/>
</dbReference>
<dbReference type="InterPro" id="IPR003333">
    <property type="entry name" value="CMAS"/>
</dbReference>
<organism evidence="6 7">
    <name type="scientific">Sphingomonas glaciei</name>
    <dbReference type="NCBI Taxonomy" id="2938948"/>
    <lineage>
        <taxon>Bacteria</taxon>
        <taxon>Pseudomonadati</taxon>
        <taxon>Pseudomonadota</taxon>
        <taxon>Alphaproteobacteria</taxon>
        <taxon>Sphingomonadales</taxon>
        <taxon>Sphingomonadaceae</taxon>
        <taxon>Sphingomonas</taxon>
    </lineage>
</organism>
<dbReference type="Pfam" id="PF02353">
    <property type="entry name" value="CMAS"/>
    <property type="match status" value="1"/>
</dbReference>
<keyword evidence="7" id="KW-1185">Reference proteome</keyword>
<gene>
    <name evidence="6" type="ORF">M1K48_05005</name>
</gene>
<evidence type="ECO:0000313" key="6">
    <source>
        <dbReference type="EMBL" id="UUR08987.1"/>
    </source>
</evidence>
<keyword evidence="5" id="KW-0443">Lipid metabolism</keyword>
<dbReference type="SUPFAM" id="SSF53335">
    <property type="entry name" value="S-adenosyl-L-methionine-dependent methyltransferases"/>
    <property type="match status" value="1"/>
</dbReference>
<comment type="similarity">
    <text evidence="1">Belongs to the CFA/CMAS family.</text>
</comment>
<keyword evidence="4" id="KW-0949">S-adenosyl-L-methionine</keyword>
<dbReference type="InterPro" id="IPR029063">
    <property type="entry name" value="SAM-dependent_MTases_sf"/>
</dbReference>
<dbReference type="PANTHER" id="PTHR43667:SF2">
    <property type="entry name" value="FATTY ACID C-METHYL TRANSFERASE"/>
    <property type="match status" value="1"/>
</dbReference>
<keyword evidence="2" id="KW-0489">Methyltransferase</keyword>
<keyword evidence="3" id="KW-0808">Transferase</keyword>
<dbReference type="CDD" id="cd02440">
    <property type="entry name" value="AdoMet_MTases"/>
    <property type="match status" value="1"/>
</dbReference>
<evidence type="ECO:0000256" key="3">
    <source>
        <dbReference type="ARBA" id="ARBA00022679"/>
    </source>
</evidence>
<dbReference type="PIRSF" id="PIRSF003085">
    <property type="entry name" value="CMAS"/>
    <property type="match status" value="1"/>
</dbReference>
<proteinExistence type="inferred from homology"/>
<evidence type="ECO:0000256" key="1">
    <source>
        <dbReference type="ARBA" id="ARBA00010815"/>
    </source>
</evidence>
<evidence type="ECO:0000256" key="4">
    <source>
        <dbReference type="ARBA" id="ARBA00022691"/>
    </source>
</evidence>
<name>A0ABY5N094_9SPHN</name>
<dbReference type="EMBL" id="CP097253">
    <property type="protein sequence ID" value="UUR08987.1"/>
    <property type="molecule type" value="Genomic_DNA"/>
</dbReference>
<accession>A0ABY5N094</accession>
<evidence type="ECO:0000256" key="5">
    <source>
        <dbReference type="ARBA" id="ARBA00023098"/>
    </source>
</evidence>
<dbReference type="Proteomes" id="UP000831921">
    <property type="component" value="Chromosome"/>
</dbReference>
<sequence length="431" mass="47622">MASRGSHLLHADRSFVTGVGLLGRLAAPAFARILDQLHDRLREGGIHGTLPDGTPRRIGFHAPGPEPVVTLHSWRALVRLATSGSVGWYKAWANGEWSSPDPVPLFDLFMRNAVSLAGTARAKGPFRLVNWLAHQWRDNAPGQARRNIAAHYDLGNDFYAAWLDPSMSYSSAMFQKPLVPSEVEARPSTTLGANGSLEVAQHVKIAAILNRLNLNENSALLEIGCGWGSLALAAARRGAHVTGLTLSTEQKAWAEARIRAEGLSDRITILLEDYRDHAGSYDALASVEMVEAVGQRWWPAYLDTIARTLRPGGRAALQYITIRPELFDAYAASADFIQTYIFPGGMLLHEPRFRALAADRGLAWHDPHAFGLDYAETLRLWRDKYDIAVEAGRLADFSPQFHDLWRYYLMYCEGGFRGQGIDVAQVTLVKA</sequence>
<evidence type="ECO:0000256" key="2">
    <source>
        <dbReference type="ARBA" id="ARBA00022603"/>
    </source>
</evidence>
<dbReference type="InterPro" id="IPR050723">
    <property type="entry name" value="CFA/CMAS"/>
</dbReference>
<reference evidence="6 7" key="1">
    <citation type="submission" date="2022-05" db="EMBL/GenBank/DDBJ databases">
        <title>S8-45 Sphingomonas ultraviolaceadurans.</title>
        <authorList>
            <person name="Liu Y."/>
        </authorList>
    </citation>
    <scope>NUCLEOTIDE SEQUENCE [LARGE SCALE GENOMIC DNA]</scope>
    <source>
        <strain evidence="6 7">S8-45</strain>
    </source>
</reference>
<protein>
    <submittedName>
        <fullName evidence="6">Cyclopropane-fatty-acyl-phospholipid synthase family protein</fullName>
    </submittedName>
</protein>
<dbReference type="Gene3D" id="3.40.50.150">
    <property type="entry name" value="Vaccinia Virus protein VP39"/>
    <property type="match status" value="1"/>
</dbReference>
<evidence type="ECO:0000313" key="7">
    <source>
        <dbReference type="Proteomes" id="UP000831921"/>
    </source>
</evidence>